<accession>A0ABU2TM27</accession>
<gene>
    <name evidence="3" type="ORF">RM764_03035</name>
</gene>
<proteinExistence type="predicted"/>
<dbReference type="InterPro" id="IPR050967">
    <property type="entry name" value="Thiamine_Salvage_TenA"/>
</dbReference>
<dbReference type="PANTHER" id="PTHR43198:SF2">
    <property type="entry name" value="SI:CH1073-67J19.1-RELATED"/>
    <property type="match status" value="1"/>
</dbReference>
<dbReference type="InterPro" id="IPR004305">
    <property type="entry name" value="Thiaminase-2/PQQC"/>
</dbReference>
<comment type="pathway">
    <text evidence="1">Cofactor biosynthesis; thiamine diphosphate biosynthesis.</text>
</comment>
<protein>
    <submittedName>
        <fullName evidence="3">TenA family transcriptional regulator</fullName>
    </submittedName>
</protein>
<organism evidence="3 4">
    <name type="scientific">Streptomyces gibsoniae</name>
    <dbReference type="NCBI Taxonomy" id="3075529"/>
    <lineage>
        <taxon>Bacteria</taxon>
        <taxon>Bacillati</taxon>
        <taxon>Actinomycetota</taxon>
        <taxon>Actinomycetes</taxon>
        <taxon>Kitasatosporales</taxon>
        <taxon>Streptomycetaceae</taxon>
        <taxon>Streptomyces</taxon>
    </lineage>
</organism>
<evidence type="ECO:0000259" key="2">
    <source>
        <dbReference type="Pfam" id="PF03070"/>
    </source>
</evidence>
<keyword evidence="4" id="KW-1185">Reference proteome</keyword>
<dbReference type="Pfam" id="PF03070">
    <property type="entry name" value="TENA_THI-4"/>
    <property type="match status" value="1"/>
</dbReference>
<dbReference type="RefSeq" id="WP_311691524.1">
    <property type="nucleotide sequence ID" value="NZ_JAVREY010000002.1"/>
</dbReference>
<feature type="domain" description="Thiaminase-2/PQQC" evidence="2">
    <location>
        <begin position="17"/>
        <end position="220"/>
    </location>
</feature>
<name>A0ABU2TM27_9ACTN</name>
<evidence type="ECO:0000256" key="1">
    <source>
        <dbReference type="ARBA" id="ARBA00004948"/>
    </source>
</evidence>
<dbReference type="Proteomes" id="UP001183809">
    <property type="component" value="Unassembled WGS sequence"/>
</dbReference>
<dbReference type="PANTHER" id="PTHR43198">
    <property type="entry name" value="BIFUNCTIONAL TH2 PROTEIN"/>
    <property type="match status" value="1"/>
</dbReference>
<dbReference type="Gene3D" id="1.20.910.10">
    <property type="entry name" value="Heme oxygenase-like"/>
    <property type="match status" value="1"/>
</dbReference>
<evidence type="ECO:0000313" key="3">
    <source>
        <dbReference type="EMBL" id="MDT0461989.1"/>
    </source>
</evidence>
<dbReference type="InterPro" id="IPR016084">
    <property type="entry name" value="Haem_Oase-like_multi-hlx"/>
</dbReference>
<evidence type="ECO:0000313" key="4">
    <source>
        <dbReference type="Proteomes" id="UP001183809"/>
    </source>
</evidence>
<dbReference type="EMBL" id="JAVREY010000002">
    <property type="protein sequence ID" value="MDT0461989.1"/>
    <property type="molecule type" value="Genomic_DNA"/>
</dbReference>
<dbReference type="SUPFAM" id="SSF48613">
    <property type="entry name" value="Heme oxygenase-like"/>
    <property type="match status" value="1"/>
</dbReference>
<sequence>MVRLMLRTELESAAAPLLEKIKDHPFFGGLRDGTLDGAALLHFARQDADFLLPAYGRALARTAALAHDNAHAMVLARMAVGTLEARQAMAMGYDIMAAQLGAGDDSWRTAPADPVTHAYTSFFSSAAASSLAEAIGALLPCSWFYLSIADDLKERHDPTARYADWVKALHPGDDYRDVLEEFLTVVDEVGERVSADDRDRLTGNFLTAARYEWSFLDAALHRLDWPV</sequence>
<reference evidence="4" key="1">
    <citation type="submission" date="2023-07" db="EMBL/GenBank/DDBJ databases">
        <title>30 novel species of actinomycetes from the DSMZ collection.</title>
        <authorList>
            <person name="Nouioui I."/>
        </authorList>
    </citation>
    <scope>NUCLEOTIDE SEQUENCE [LARGE SCALE GENOMIC DNA]</scope>
    <source>
        <strain evidence="4">DSM 41699</strain>
    </source>
</reference>
<comment type="caution">
    <text evidence="3">The sequence shown here is derived from an EMBL/GenBank/DDBJ whole genome shotgun (WGS) entry which is preliminary data.</text>
</comment>